<keyword evidence="5" id="KW-0175">Coiled coil</keyword>
<dbReference type="PROSITE" id="PS00518">
    <property type="entry name" value="ZF_RING_1"/>
    <property type="match status" value="1"/>
</dbReference>
<organism evidence="8 9">
    <name type="scientific">Bombardia bombarda</name>
    <dbReference type="NCBI Taxonomy" id="252184"/>
    <lineage>
        <taxon>Eukaryota</taxon>
        <taxon>Fungi</taxon>
        <taxon>Dikarya</taxon>
        <taxon>Ascomycota</taxon>
        <taxon>Pezizomycotina</taxon>
        <taxon>Sordariomycetes</taxon>
        <taxon>Sordariomycetidae</taxon>
        <taxon>Sordariales</taxon>
        <taxon>Lasiosphaeriaceae</taxon>
        <taxon>Bombardia</taxon>
    </lineage>
</organism>
<evidence type="ECO:0000256" key="4">
    <source>
        <dbReference type="PROSITE-ProRule" id="PRU00175"/>
    </source>
</evidence>
<dbReference type="PANTHER" id="PTHR14305:SF0">
    <property type="entry name" value="E3 UBIQUITIN-PROTEIN LIGASE CCNB1IP1"/>
    <property type="match status" value="1"/>
</dbReference>
<keyword evidence="1" id="KW-0479">Metal-binding</keyword>
<evidence type="ECO:0000313" key="9">
    <source>
        <dbReference type="Proteomes" id="UP001174934"/>
    </source>
</evidence>
<gene>
    <name evidence="8" type="ORF">B0T17DRAFT_205101</name>
</gene>
<feature type="domain" description="RING-type" evidence="7">
    <location>
        <begin position="12"/>
        <end position="51"/>
    </location>
</feature>
<dbReference type="GO" id="GO:0007131">
    <property type="term" value="P:reciprocal meiotic recombination"/>
    <property type="evidence" value="ECO:0007669"/>
    <property type="project" value="InterPro"/>
</dbReference>
<proteinExistence type="predicted"/>
<accession>A0AA39X9S2</accession>
<dbReference type="SUPFAM" id="SSF57850">
    <property type="entry name" value="RING/U-box"/>
    <property type="match status" value="1"/>
</dbReference>
<dbReference type="InterPro" id="IPR013083">
    <property type="entry name" value="Znf_RING/FYVE/PHD"/>
</dbReference>
<dbReference type="GO" id="GO:0061630">
    <property type="term" value="F:ubiquitin protein ligase activity"/>
    <property type="evidence" value="ECO:0007669"/>
    <property type="project" value="InterPro"/>
</dbReference>
<keyword evidence="3" id="KW-0862">Zinc</keyword>
<feature type="compositionally biased region" description="Polar residues" evidence="6">
    <location>
        <begin position="288"/>
        <end position="308"/>
    </location>
</feature>
<feature type="region of interest" description="Disordered" evidence="6">
    <location>
        <begin position="202"/>
        <end position="308"/>
    </location>
</feature>
<dbReference type="PROSITE" id="PS50089">
    <property type="entry name" value="ZF_RING_2"/>
    <property type="match status" value="1"/>
</dbReference>
<dbReference type="Pfam" id="PF14634">
    <property type="entry name" value="zf-RING_5"/>
    <property type="match status" value="1"/>
</dbReference>
<dbReference type="Proteomes" id="UP001174934">
    <property type="component" value="Unassembled WGS sequence"/>
</dbReference>
<evidence type="ECO:0000256" key="2">
    <source>
        <dbReference type="ARBA" id="ARBA00022771"/>
    </source>
</evidence>
<feature type="coiled-coil region" evidence="5">
    <location>
        <begin position="134"/>
        <end position="182"/>
    </location>
</feature>
<evidence type="ECO:0000256" key="6">
    <source>
        <dbReference type="SAM" id="MobiDB-lite"/>
    </source>
</evidence>
<keyword evidence="2 4" id="KW-0863">Zinc-finger</keyword>
<feature type="compositionally biased region" description="Pro residues" evidence="6">
    <location>
        <begin position="255"/>
        <end position="265"/>
    </location>
</feature>
<dbReference type="Gene3D" id="3.30.40.10">
    <property type="entry name" value="Zinc/RING finger domain, C3HC4 (zinc finger)"/>
    <property type="match status" value="1"/>
</dbReference>
<evidence type="ECO:0000256" key="3">
    <source>
        <dbReference type="ARBA" id="ARBA00022833"/>
    </source>
</evidence>
<evidence type="ECO:0000259" key="7">
    <source>
        <dbReference type="PROSITE" id="PS50089"/>
    </source>
</evidence>
<evidence type="ECO:0000256" key="5">
    <source>
        <dbReference type="SAM" id="Coils"/>
    </source>
</evidence>
<dbReference type="GO" id="GO:0008270">
    <property type="term" value="F:zinc ion binding"/>
    <property type="evidence" value="ECO:0007669"/>
    <property type="project" value="UniProtKB-KW"/>
</dbReference>
<dbReference type="InterPro" id="IPR001841">
    <property type="entry name" value="Znf_RING"/>
</dbReference>
<protein>
    <recommendedName>
        <fullName evidence="7">RING-type domain-containing protein</fullName>
    </recommendedName>
</protein>
<dbReference type="GO" id="GO:0000795">
    <property type="term" value="C:synaptonemal complex"/>
    <property type="evidence" value="ECO:0007669"/>
    <property type="project" value="InterPro"/>
</dbReference>
<evidence type="ECO:0000256" key="1">
    <source>
        <dbReference type="ARBA" id="ARBA00022723"/>
    </source>
</evidence>
<reference evidence="8" key="1">
    <citation type="submission" date="2023-06" db="EMBL/GenBank/DDBJ databases">
        <title>Genome-scale phylogeny and comparative genomics of the fungal order Sordariales.</title>
        <authorList>
            <consortium name="Lawrence Berkeley National Laboratory"/>
            <person name="Hensen N."/>
            <person name="Bonometti L."/>
            <person name="Westerberg I."/>
            <person name="Brannstrom I.O."/>
            <person name="Guillou S."/>
            <person name="Cros-Aarteil S."/>
            <person name="Calhoun S."/>
            <person name="Haridas S."/>
            <person name="Kuo A."/>
            <person name="Mondo S."/>
            <person name="Pangilinan J."/>
            <person name="Riley R."/>
            <person name="LaButti K."/>
            <person name="Andreopoulos B."/>
            <person name="Lipzen A."/>
            <person name="Chen C."/>
            <person name="Yanf M."/>
            <person name="Daum C."/>
            <person name="Ng V."/>
            <person name="Clum A."/>
            <person name="Steindorff A."/>
            <person name="Ohm R."/>
            <person name="Martin F."/>
            <person name="Silar P."/>
            <person name="Natvig D."/>
            <person name="Lalanne C."/>
            <person name="Gautier V."/>
            <person name="Ament-velasquez S.L."/>
            <person name="Kruys A."/>
            <person name="Hutchinson M.I."/>
            <person name="Powell A.J."/>
            <person name="Barry K."/>
            <person name="Miller A.N."/>
            <person name="Grigoriev I.V."/>
            <person name="Debuchy R."/>
            <person name="Gladieux P."/>
            <person name="Thoren M.H."/>
            <person name="Johannesson H."/>
        </authorList>
    </citation>
    <scope>NUCLEOTIDE SEQUENCE</scope>
    <source>
        <strain evidence="8">SMH3391-2</strain>
    </source>
</reference>
<dbReference type="EMBL" id="JAULSR010000002">
    <property type="protein sequence ID" value="KAK0629953.1"/>
    <property type="molecule type" value="Genomic_DNA"/>
</dbReference>
<dbReference type="AlphaFoldDB" id="A0AA39X9S2"/>
<comment type="caution">
    <text evidence="8">The sequence shown here is derived from an EMBL/GenBank/DDBJ whole genome shotgun (WGS) entry which is preliminary data.</text>
</comment>
<dbReference type="PANTHER" id="PTHR14305">
    <property type="entry name" value="E3 UBIQUITIN-PROTEIN LIGASE CCNB1IP1"/>
    <property type="match status" value="1"/>
</dbReference>
<keyword evidence="9" id="KW-1185">Reference proteome</keyword>
<dbReference type="InterPro" id="IPR017907">
    <property type="entry name" value="Znf_RING_CS"/>
</dbReference>
<evidence type="ECO:0000313" key="8">
    <source>
        <dbReference type="EMBL" id="KAK0629953.1"/>
    </source>
</evidence>
<sequence>MEHNLSCNISKCGAQLTDQAVVTACSHALCLDCANRHDFAGEGPYTCPVCQQPLSSSEIFRQPLQPSEEWKSVVLCGLSPTAVMECAGRALSFWSYQMTNQILCQIKTNENLQMHCASLQQQVDSMWKEGNERIKTLTSKIEAMEQGEQALRRKNESLRVTLAEKSRKLAQSQELYSKLKQRILQSESPVVMNEILGRRVSAEDCGPGPYGQQTDSPRLGPNGGNQREPSDYFPSDSEYSRNQAGPTAIAAWGEPPAPPYIPPATPSNHGSLRNPIASGFSSKRGHATGSNLPVPSSGRFHQQMGNSQTSITADGFRRFPGVKTDAVTRATAHGTGDRGSLRASLGGVGGELYYFSFPPLVLRCLLFYSRNSRSGTGTCRVNTETVFTRV</sequence>
<name>A0AA39X9S2_9PEZI</name>
<dbReference type="InterPro" id="IPR042448">
    <property type="entry name" value="CCNB1IP1"/>
</dbReference>